<dbReference type="AlphaFoldDB" id="A0A1I4MMH2"/>
<dbReference type="STRING" id="266892.SAMN04488054_11283"/>
<keyword evidence="2" id="KW-1185">Reference proteome</keyword>
<sequence length="58" mass="6740">MERKEIEEKIQHLKMDYIRIQGDLDKLETVGGNAAGAIRELELIETEMKELNQALQKK</sequence>
<dbReference type="Proteomes" id="UP000199668">
    <property type="component" value="Unassembled WGS sequence"/>
</dbReference>
<protein>
    <submittedName>
        <fullName evidence="1">Uncharacterized protein</fullName>
    </submittedName>
</protein>
<dbReference type="InterPro" id="IPR048062">
    <property type="entry name" value="SE1832-like"/>
</dbReference>
<accession>A0A1I4MMH2</accession>
<name>A0A1I4MMH2_9BACI</name>
<dbReference type="NCBIfam" id="NF040877">
    <property type="entry name" value="SE1832_fam"/>
    <property type="match status" value="1"/>
</dbReference>
<dbReference type="RefSeq" id="WP_177195521.1">
    <property type="nucleotide sequence ID" value="NZ_FOTY01000012.1"/>
</dbReference>
<proteinExistence type="predicted"/>
<evidence type="ECO:0000313" key="1">
    <source>
        <dbReference type="EMBL" id="SFM04418.1"/>
    </source>
</evidence>
<evidence type="ECO:0000313" key="2">
    <source>
        <dbReference type="Proteomes" id="UP000199668"/>
    </source>
</evidence>
<organism evidence="1 2">
    <name type="scientific">Salibacterium qingdaonense</name>
    <dbReference type="NCBI Taxonomy" id="266892"/>
    <lineage>
        <taxon>Bacteria</taxon>
        <taxon>Bacillati</taxon>
        <taxon>Bacillota</taxon>
        <taxon>Bacilli</taxon>
        <taxon>Bacillales</taxon>
        <taxon>Bacillaceae</taxon>
    </lineage>
</organism>
<reference evidence="1 2" key="1">
    <citation type="submission" date="2016-10" db="EMBL/GenBank/DDBJ databases">
        <authorList>
            <person name="de Groot N.N."/>
        </authorList>
    </citation>
    <scope>NUCLEOTIDE SEQUENCE [LARGE SCALE GENOMIC DNA]</scope>
    <source>
        <strain evidence="1 2">CGMCC 1.6134</strain>
    </source>
</reference>
<gene>
    <name evidence="1" type="ORF">SAMN04488054_11283</name>
</gene>
<dbReference type="EMBL" id="FOTY01000012">
    <property type="protein sequence ID" value="SFM04418.1"/>
    <property type="molecule type" value="Genomic_DNA"/>
</dbReference>